<protein>
    <submittedName>
        <fullName evidence="1">Uncharacterized protein</fullName>
    </submittedName>
</protein>
<dbReference type="EMBL" id="CAAALY010098998">
    <property type="protein sequence ID" value="VEL28952.1"/>
    <property type="molecule type" value="Genomic_DNA"/>
</dbReference>
<comment type="caution">
    <text evidence="1">The sequence shown here is derived from an EMBL/GenBank/DDBJ whole genome shotgun (WGS) entry which is preliminary data.</text>
</comment>
<evidence type="ECO:0000313" key="1">
    <source>
        <dbReference type="EMBL" id="VEL28952.1"/>
    </source>
</evidence>
<gene>
    <name evidence="1" type="ORF">PXEA_LOCUS22392</name>
</gene>
<keyword evidence="2" id="KW-1185">Reference proteome</keyword>
<evidence type="ECO:0000313" key="2">
    <source>
        <dbReference type="Proteomes" id="UP000784294"/>
    </source>
</evidence>
<reference evidence="1" key="1">
    <citation type="submission" date="2018-11" db="EMBL/GenBank/DDBJ databases">
        <authorList>
            <consortium name="Pathogen Informatics"/>
        </authorList>
    </citation>
    <scope>NUCLEOTIDE SEQUENCE</scope>
</reference>
<organism evidence="1 2">
    <name type="scientific">Protopolystoma xenopodis</name>
    <dbReference type="NCBI Taxonomy" id="117903"/>
    <lineage>
        <taxon>Eukaryota</taxon>
        <taxon>Metazoa</taxon>
        <taxon>Spiralia</taxon>
        <taxon>Lophotrochozoa</taxon>
        <taxon>Platyhelminthes</taxon>
        <taxon>Monogenea</taxon>
        <taxon>Polyopisthocotylea</taxon>
        <taxon>Polystomatidea</taxon>
        <taxon>Polystomatidae</taxon>
        <taxon>Protopolystoma</taxon>
    </lineage>
</organism>
<name>A0A448X5W0_9PLAT</name>
<accession>A0A448X5W0</accession>
<sequence length="133" mass="14658">MFMYGLLMAHPLGSAKAASPNLLNRRCPGRPEEVALLTPHSLFTFSYLMRQRKNGGDLDRRSLAFSFSFSLALTTGPYVRAFVTFPLTDRLFGQKYAGISSVSQPITHPPPSITTPTFTSIRTTSSFIRLAVA</sequence>
<dbReference type="AlphaFoldDB" id="A0A448X5W0"/>
<proteinExistence type="predicted"/>
<dbReference type="Proteomes" id="UP000784294">
    <property type="component" value="Unassembled WGS sequence"/>
</dbReference>